<evidence type="ECO:0000259" key="1">
    <source>
        <dbReference type="PROSITE" id="PS50995"/>
    </source>
</evidence>
<dbReference type="PATRIC" id="fig|33881.3.peg.2574"/>
<protein>
    <recommendedName>
        <fullName evidence="1">HTH marR-type domain-containing protein</fullName>
    </recommendedName>
</protein>
<dbReference type="InterPro" id="IPR052526">
    <property type="entry name" value="HTH-type_Bedaq_tolerance"/>
</dbReference>
<dbReference type="GO" id="GO:0003700">
    <property type="term" value="F:DNA-binding transcription factor activity"/>
    <property type="evidence" value="ECO:0007669"/>
    <property type="project" value="InterPro"/>
</dbReference>
<proteinExistence type="predicted"/>
<dbReference type="PROSITE" id="PS50995">
    <property type="entry name" value="HTH_MARR_2"/>
    <property type="match status" value="1"/>
</dbReference>
<organism evidence="2 3">
    <name type="scientific">Curtobacterium luteum</name>
    <dbReference type="NCBI Taxonomy" id="33881"/>
    <lineage>
        <taxon>Bacteria</taxon>
        <taxon>Bacillati</taxon>
        <taxon>Actinomycetota</taxon>
        <taxon>Actinomycetes</taxon>
        <taxon>Micrococcales</taxon>
        <taxon>Microbacteriaceae</taxon>
        <taxon>Curtobacterium</taxon>
    </lineage>
</organism>
<dbReference type="SUPFAM" id="SSF46785">
    <property type="entry name" value="Winged helix' DNA-binding domain"/>
    <property type="match status" value="1"/>
</dbReference>
<dbReference type="OrthoDB" id="9155413at2"/>
<sequence>MTSDGVPDLASALLTIHGRIRRTLLTGKSDEVTASQTAALGRLLRYGESTVADLARAEGVRPQSMGATVQALVDLGFAERRQDPTDGRRTLVRATPAGAAAREDAWSARSRVLAARLATLSAEDRDTVARSLRILEPLVEP</sequence>
<name>A0A175RLZ3_9MICO</name>
<accession>A0A175RLZ3</accession>
<evidence type="ECO:0000313" key="2">
    <source>
        <dbReference type="EMBL" id="KTR04720.1"/>
    </source>
</evidence>
<dbReference type="InterPro" id="IPR036390">
    <property type="entry name" value="WH_DNA-bd_sf"/>
</dbReference>
<dbReference type="Gene3D" id="1.10.10.10">
    <property type="entry name" value="Winged helix-like DNA-binding domain superfamily/Winged helix DNA-binding domain"/>
    <property type="match status" value="1"/>
</dbReference>
<dbReference type="InterPro" id="IPR000835">
    <property type="entry name" value="HTH_MarR-typ"/>
</dbReference>
<dbReference type="InterPro" id="IPR036388">
    <property type="entry name" value="WH-like_DNA-bd_sf"/>
</dbReference>
<dbReference type="Proteomes" id="UP000078252">
    <property type="component" value="Unassembled WGS sequence"/>
</dbReference>
<comment type="caution">
    <text evidence="2">The sequence shown here is derived from an EMBL/GenBank/DDBJ whole genome shotgun (WGS) entry which is preliminary data.</text>
</comment>
<gene>
    <name evidence="2" type="ORF">NS184_10910</name>
</gene>
<dbReference type="SMART" id="SM00347">
    <property type="entry name" value="HTH_MARR"/>
    <property type="match status" value="1"/>
</dbReference>
<dbReference type="RefSeq" id="WP_058726136.1">
    <property type="nucleotide sequence ID" value="NZ_LDQC01000060.1"/>
</dbReference>
<dbReference type="PANTHER" id="PTHR39515:SF2">
    <property type="entry name" value="HTH-TYPE TRANSCRIPTIONAL REGULATOR RV0880"/>
    <property type="match status" value="1"/>
</dbReference>
<evidence type="ECO:0000313" key="3">
    <source>
        <dbReference type="Proteomes" id="UP000078252"/>
    </source>
</evidence>
<dbReference type="AlphaFoldDB" id="A0A175RLZ3"/>
<dbReference type="Pfam" id="PF12802">
    <property type="entry name" value="MarR_2"/>
    <property type="match status" value="1"/>
</dbReference>
<reference evidence="2 3" key="1">
    <citation type="journal article" date="2016" name="Front. Microbiol.">
        <title>Genomic Resource of Rice Seed Associated Bacteria.</title>
        <authorList>
            <person name="Midha S."/>
            <person name="Bansal K."/>
            <person name="Sharma S."/>
            <person name="Kumar N."/>
            <person name="Patil P.P."/>
            <person name="Chaudhry V."/>
            <person name="Patil P.B."/>
        </authorList>
    </citation>
    <scope>NUCLEOTIDE SEQUENCE [LARGE SCALE GENOMIC DNA]</scope>
    <source>
        <strain evidence="2 3">NS184</strain>
    </source>
</reference>
<dbReference type="STRING" id="33881.NS184_10910"/>
<dbReference type="PANTHER" id="PTHR39515">
    <property type="entry name" value="CONSERVED PROTEIN"/>
    <property type="match status" value="1"/>
</dbReference>
<feature type="domain" description="HTH marR-type" evidence="1">
    <location>
        <begin position="6"/>
        <end position="140"/>
    </location>
</feature>
<dbReference type="EMBL" id="LDQC01000060">
    <property type="protein sequence ID" value="KTR04720.1"/>
    <property type="molecule type" value="Genomic_DNA"/>
</dbReference>